<dbReference type="Pfam" id="PF02452">
    <property type="entry name" value="PemK_toxin"/>
    <property type="match status" value="1"/>
</dbReference>
<name>A0A1F6EHC8_9BACT</name>
<evidence type="ECO:0000313" key="2">
    <source>
        <dbReference type="Proteomes" id="UP000177306"/>
    </source>
</evidence>
<protein>
    <recommendedName>
        <fullName evidence="3">MazF family transcriptional regulator</fullName>
    </recommendedName>
</protein>
<sequence>MGSVERKPHKKGDIVLVMFPFTDMSGEKRRPALVVGNSEEHVVVAFISTRATGSKRWHISISPSEQSGIVSPSTIRSDKILSIDISIVSGAIGTAPVSVMKKVNALLRKLLAL</sequence>
<dbReference type="Gene3D" id="2.30.30.110">
    <property type="match status" value="1"/>
</dbReference>
<dbReference type="InterPro" id="IPR011067">
    <property type="entry name" value="Plasmid_toxin/cell-grow_inhib"/>
</dbReference>
<dbReference type="Proteomes" id="UP000177306">
    <property type="component" value="Unassembled WGS sequence"/>
</dbReference>
<dbReference type="GO" id="GO:0003677">
    <property type="term" value="F:DNA binding"/>
    <property type="evidence" value="ECO:0007669"/>
    <property type="project" value="InterPro"/>
</dbReference>
<dbReference type="InterPro" id="IPR003477">
    <property type="entry name" value="PemK-like"/>
</dbReference>
<proteinExistence type="predicted"/>
<accession>A0A1F6EHC8</accession>
<evidence type="ECO:0000313" key="1">
    <source>
        <dbReference type="EMBL" id="OGG73065.1"/>
    </source>
</evidence>
<reference evidence="1 2" key="1">
    <citation type="journal article" date="2016" name="Nat. Commun.">
        <title>Thousands of microbial genomes shed light on interconnected biogeochemical processes in an aquifer system.</title>
        <authorList>
            <person name="Anantharaman K."/>
            <person name="Brown C.T."/>
            <person name="Hug L.A."/>
            <person name="Sharon I."/>
            <person name="Castelle C.J."/>
            <person name="Probst A.J."/>
            <person name="Thomas B.C."/>
            <person name="Singh A."/>
            <person name="Wilkins M.J."/>
            <person name="Karaoz U."/>
            <person name="Brodie E.L."/>
            <person name="Williams K.H."/>
            <person name="Hubbard S.S."/>
            <person name="Banfield J.F."/>
        </authorList>
    </citation>
    <scope>NUCLEOTIDE SEQUENCE [LARGE SCALE GENOMIC DNA]</scope>
</reference>
<comment type="caution">
    <text evidence="1">The sequence shown here is derived from an EMBL/GenBank/DDBJ whole genome shotgun (WGS) entry which is preliminary data.</text>
</comment>
<organism evidence="1 2">
    <name type="scientific">Candidatus Kaiserbacteria bacterium RIFCSPLOWO2_01_FULL_53_17</name>
    <dbReference type="NCBI Taxonomy" id="1798511"/>
    <lineage>
        <taxon>Bacteria</taxon>
        <taxon>Candidatus Kaiseribacteriota</taxon>
    </lineage>
</organism>
<dbReference type="AlphaFoldDB" id="A0A1F6EHC8"/>
<gene>
    <name evidence="1" type="ORF">A3A38_01810</name>
</gene>
<dbReference type="SUPFAM" id="SSF50118">
    <property type="entry name" value="Cell growth inhibitor/plasmid maintenance toxic component"/>
    <property type="match status" value="1"/>
</dbReference>
<evidence type="ECO:0008006" key="3">
    <source>
        <dbReference type="Google" id="ProtNLM"/>
    </source>
</evidence>
<dbReference type="EMBL" id="MFLY01000014">
    <property type="protein sequence ID" value="OGG73065.1"/>
    <property type="molecule type" value="Genomic_DNA"/>
</dbReference>